<dbReference type="Proteomes" id="UP000294599">
    <property type="component" value="Unassembled WGS sequence"/>
</dbReference>
<dbReference type="CDD" id="cd05254">
    <property type="entry name" value="dTDP_HR_like_SDR_e"/>
    <property type="match status" value="1"/>
</dbReference>
<dbReference type="InterPro" id="IPR005913">
    <property type="entry name" value="dTDP_dehydrorham_reduct"/>
</dbReference>
<keyword evidence="9" id="KW-1185">Reference proteome</keyword>
<dbReference type="EC" id="1.1.1.133" evidence="3 6"/>
<dbReference type="NCBIfam" id="TIGR01214">
    <property type="entry name" value="rmlD"/>
    <property type="match status" value="1"/>
</dbReference>
<dbReference type="UniPathway" id="UPA00281"/>
<comment type="function">
    <text evidence="6">Catalyzes the reduction of dTDP-6-deoxy-L-lyxo-4-hexulose to yield dTDP-L-rhamnose.</text>
</comment>
<reference evidence="8 9" key="1">
    <citation type="submission" date="2019-03" db="EMBL/GenBank/DDBJ databases">
        <title>Genomic Encyclopedia of Type Strains, Phase IV (KMG-IV): sequencing the most valuable type-strain genomes for metagenomic binning, comparative biology and taxonomic classification.</title>
        <authorList>
            <person name="Goeker M."/>
        </authorList>
    </citation>
    <scope>NUCLEOTIDE SEQUENCE [LARGE SCALE GENOMIC DNA]</scope>
    <source>
        <strain evidence="8 9">DSM 21944</strain>
    </source>
</reference>
<dbReference type="GO" id="GO:0019305">
    <property type="term" value="P:dTDP-rhamnose biosynthetic process"/>
    <property type="evidence" value="ECO:0007669"/>
    <property type="project" value="UniProtKB-UniPathway"/>
</dbReference>
<dbReference type="OrthoDB" id="9803892at2"/>
<protein>
    <recommendedName>
        <fullName evidence="4 6">dTDP-4-dehydrorhamnose reductase</fullName>
        <ecNumber evidence="3 6">1.1.1.133</ecNumber>
    </recommendedName>
</protein>
<evidence type="ECO:0000256" key="6">
    <source>
        <dbReference type="RuleBase" id="RU364082"/>
    </source>
</evidence>
<dbReference type="GO" id="GO:0009243">
    <property type="term" value="P:O antigen biosynthetic process"/>
    <property type="evidence" value="ECO:0007669"/>
    <property type="project" value="UniProtKB-UniPathway"/>
</dbReference>
<accession>A0A4S3KWM1</accession>
<organism evidence="8 9">
    <name type="scientific">Pseudofulvimonas gallinarii</name>
    <dbReference type="NCBI Taxonomy" id="634155"/>
    <lineage>
        <taxon>Bacteria</taxon>
        <taxon>Pseudomonadati</taxon>
        <taxon>Pseudomonadota</taxon>
        <taxon>Gammaproteobacteria</taxon>
        <taxon>Lysobacterales</taxon>
        <taxon>Rhodanobacteraceae</taxon>
        <taxon>Pseudofulvimonas</taxon>
    </lineage>
</organism>
<comment type="similarity">
    <text evidence="2 6">Belongs to the dTDP-4-dehydrorhamnose reductase family.</text>
</comment>
<dbReference type="GO" id="GO:0008831">
    <property type="term" value="F:dTDP-4-dehydrorhamnose reductase activity"/>
    <property type="evidence" value="ECO:0007669"/>
    <property type="project" value="UniProtKB-EC"/>
</dbReference>
<dbReference type="PANTHER" id="PTHR10491">
    <property type="entry name" value="DTDP-4-DEHYDRORHAMNOSE REDUCTASE"/>
    <property type="match status" value="1"/>
</dbReference>
<evidence type="ECO:0000313" key="8">
    <source>
        <dbReference type="EMBL" id="TCT00151.1"/>
    </source>
</evidence>
<evidence type="ECO:0000256" key="4">
    <source>
        <dbReference type="ARBA" id="ARBA00017099"/>
    </source>
</evidence>
<dbReference type="EMBL" id="SMAF01000004">
    <property type="protein sequence ID" value="TCT00151.1"/>
    <property type="molecule type" value="Genomic_DNA"/>
</dbReference>
<dbReference type="PANTHER" id="PTHR10491:SF4">
    <property type="entry name" value="METHIONINE ADENOSYLTRANSFERASE 2 SUBUNIT BETA"/>
    <property type="match status" value="1"/>
</dbReference>
<dbReference type="AlphaFoldDB" id="A0A4S3KWM1"/>
<keyword evidence="6" id="KW-0521">NADP</keyword>
<dbReference type="InterPro" id="IPR036291">
    <property type="entry name" value="NAD(P)-bd_dom_sf"/>
</dbReference>
<dbReference type="InterPro" id="IPR029903">
    <property type="entry name" value="RmlD-like-bd"/>
</dbReference>
<keyword evidence="6" id="KW-0560">Oxidoreductase</keyword>
<evidence type="ECO:0000259" key="7">
    <source>
        <dbReference type="Pfam" id="PF04321"/>
    </source>
</evidence>
<proteinExistence type="inferred from homology"/>
<dbReference type="Pfam" id="PF04321">
    <property type="entry name" value="RmlD_sub_bind"/>
    <property type="match status" value="1"/>
</dbReference>
<comment type="cofactor">
    <cofactor evidence="6">
        <name>Mg(2+)</name>
        <dbReference type="ChEBI" id="CHEBI:18420"/>
    </cofactor>
    <text evidence="6">Binds 1 Mg(2+) ion per monomer.</text>
</comment>
<dbReference type="UniPathway" id="UPA00124"/>
<dbReference type="Gene3D" id="3.40.50.720">
    <property type="entry name" value="NAD(P)-binding Rossmann-like Domain"/>
    <property type="match status" value="1"/>
</dbReference>
<dbReference type="GO" id="GO:0005829">
    <property type="term" value="C:cytosol"/>
    <property type="evidence" value="ECO:0007669"/>
    <property type="project" value="TreeGrafter"/>
</dbReference>
<dbReference type="Gene3D" id="3.90.25.10">
    <property type="entry name" value="UDP-galactose 4-epimerase, domain 1"/>
    <property type="match status" value="1"/>
</dbReference>
<comment type="caution">
    <text evidence="8">The sequence shown here is derived from an EMBL/GenBank/DDBJ whole genome shotgun (WGS) entry which is preliminary data.</text>
</comment>
<evidence type="ECO:0000256" key="2">
    <source>
        <dbReference type="ARBA" id="ARBA00010944"/>
    </source>
</evidence>
<evidence type="ECO:0000313" key="9">
    <source>
        <dbReference type="Proteomes" id="UP000294599"/>
    </source>
</evidence>
<evidence type="ECO:0000256" key="3">
    <source>
        <dbReference type="ARBA" id="ARBA00012929"/>
    </source>
</evidence>
<evidence type="ECO:0000256" key="5">
    <source>
        <dbReference type="ARBA" id="ARBA00048200"/>
    </source>
</evidence>
<gene>
    <name evidence="8" type="ORF">EDC25_104142</name>
</gene>
<name>A0A4S3KWM1_9GAMM</name>
<dbReference type="RefSeq" id="WP_123521700.1">
    <property type="nucleotide sequence ID" value="NZ_JBHLWF010000088.1"/>
</dbReference>
<comment type="pathway">
    <text evidence="1 6">Carbohydrate biosynthesis; dTDP-L-rhamnose biosynthesis.</text>
</comment>
<feature type="domain" description="RmlD-like substrate binding" evidence="7">
    <location>
        <begin position="4"/>
        <end position="306"/>
    </location>
</feature>
<sequence>MTAKVLVLGGNGQVGFELLSHLAPLGRLHAATREGQLPGGIACERADLATPGIAAALIEALRPDVVVNAAAYTAVDRAEDEPEIALRVNGLALAEIGAAAAAIGALVVHYSTDYVFPGDGVRPYREDDITGPRSAYGESKLAGERALADSGVAHMIFRTAWVYGARGGNFLRTMLRVGRERRELSVVNDQVGAPTPATLIAAVTAQALGRWLAADASARAQLGGVFHLASEGQCSWHAFAEAIFARAVQAGLLPSVPVVHAIGSDAYPAKAKRPAYSVLDGSRLRETFGLHLPDWREGLDRVIVELAARA</sequence>
<evidence type="ECO:0000256" key="1">
    <source>
        <dbReference type="ARBA" id="ARBA00004781"/>
    </source>
</evidence>
<dbReference type="SUPFAM" id="SSF51735">
    <property type="entry name" value="NAD(P)-binding Rossmann-fold domains"/>
    <property type="match status" value="1"/>
</dbReference>
<comment type="catalytic activity">
    <reaction evidence="5 6">
        <text>dTDP-beta-L-rhamnose + NADP(+) = dTDP-4-dehydro-beta-L-rhamnose + NADPH + H(+)</text>
        <dbReference type="Rhea" id="RHEA:21796"/>
        <dbReference type="ChEBI" id="CHEBI:15378"/>
        <dbReference type="ChEBI" id="CHEBI:57510"/>
        <dbReference type="ChEBI" id="CHEBI:57783"/>
        <dbReference type="ChEBI" id="CHEBI:58349"/>
        <dbReference type="ChEBI" id="CHEBI:62830"/>
        <dbReference type="EC" id="1.1.1.133"/>
    </reaction>
</comment>